<evidence type="ECO:0000259" key="1">
    <source>
        <dbReference type="Pfam" id="PF03372"/>
    </source>
</evidence>
<dbReference type="RefSeq" id="WP_259660454.1">
    <property type="nucleotide sequence ID" value="NZ_JAHXRI010000006.1"/>
</dbReference>
<protein>
    <submittedName>
        <fullName evidence="2">Endonuclease/exonuclease/phosphatase family protein</fullName>
    </submittedName>
</protein>
<sequence>MSLLRVVSYNIHKGRSLAGRDSMGALRLGLHGLRPDVLFLQEVQGRNDQYARLTAQHESLAAALRMDCAYGCNAVRSKTDHGNALLSNHPILNYENQDISDHKLEQRGLLHGVIDVGGREVHCFVVHLGLFAGGRTRQIEVMAERIKRMVPDGAPMLIAGDFNDWKDRLAPLFVEQLGVYEVFAHAPRTQGVLPRFKESMHQLRGVWRGDSAEEIRAGIFRRQHVRMNQLSTQGAQSPLPPPRTFPSAFPWLRLDRIYQRGFAVRSAKVLRGRPWSQLSDHAPILAELELP</sequence>
<gene>
    <name evidence="2" type="ORF">KZZ10_05315</name>
</gene>
<feature type="domain" description="Endonuclease/exonuclease/phosphatase" evidence="1">
    <location>
        <begin position="7"/>
        <end position="281"/>
    </location>
</feature>
<organism evidence="2 3">
    <name type="scientific">Zwartia hollandica</name>
    <dbReference type="NCBI Taxonomy" id="324606"/>
    <lineage>
        <taxon>Bacteria</taxon>
        <taxon>Pseudomonadati</taxon>
        <taxon>Pseudomonadota</taxon>
        <taxon>Betaproteobacteria</taxon>
        <taxon>Burkholderiales</taxon>
        <taxon>Alcaligenaceae</taxon>
        <taxon>Zwartia</taxon>
    </lineage>
</organism>
<dbReference type="InterPro" id="IPR051916">
    <property type="entry name" value="GPI-anchor_lipid_remodeler"/>
</dbReference>
<keyword evidence="2" id="KW-0540">Nuclease</keyword>
<evidence type="ECO:0000313" key="2">
    <source>
        <dbReference type="EMBL" id="MBZ1350056.1"/>
    </source>
</evidence>
<accession>A0A953NB76</accession>
<keyword evidence="3" id="KW-1185">Reference proteome</keyword>
<dbReference type="GO" id="GO:0004519">
    <property type="term" value="F:endonuclease activity"/>
    <property type="evidence" value="ECO:0007669"/>
    <property type="project" value="UniProtKB-KW"/>
</dbReference>
<evidence type="ECO:0000313" key="3">
    <source>
        <dbReference type="Proteomes" id="UP000739565"/>
    </source>
</evidence>
<dbReference type="PANTHER" id="PTHR14859">
    <property type="entry name" value="CALCOFLUOR WHITE HYPERSENSITIVE PROTEIN PRECURSOR"/>
    <property type="match status" value="1"/>
</dbReference>
<dbReference type="InterPro" id="IPR005135">
    <property type="entry name" value="Endo/exonuclease/phosphatase"/>
</dbReference>
<dbReference type="PANTHER" id="PTHR14859:SF15">
    <property type="entry name" value="ENDONUCLEASE_EXONUCLEASE_PHOSPHATASE DOMAIN-CONTAINING PROTEIN"/>
    <property type="match status" value="1"/>
</dbReference>
<keyword evidence="2" id="KW-0378">Hydrolase</keyword>
<keyword evidence="2" id="KW-0255">Endonuclease</keyword>
<dbReference type="GO" id="GO:0016020">
    <property type="term" value="C:membrane"/>
    <property type="evidence" value="ECO:0007669"/>
    <property type="project" value="GOC"/>
</dbReference>
<name>A0A953NB76_9BURK</name>
<dbReference type="GO" id="GO:0006506">
    <property type="term" value="P:GPI anchor biosynthetic process"/>
    <property type="evidence" value="ECO:0007669"/>
    <property type="project" value="TreeGrafter"/>
</dbReference>
<reference evidence="2" key="1">
    <citation type="submission" date="2021-07" db="EMBL/GenBank/DDBJ databases">
        <title>New genus and species of the family Alcaligenaceae.</title>
        <authorList>
            <person name="Hahn M.W."/>
        </authorList>
    </citation>
    <scope>NUCLEOTIDE SEQUENCE</scope>
    <source>
        <strain evidence="2">LF4-65</strain>
    </source>
</reference>
<dbReference type="Gene3D" id="3.60.10.10">
    <property type="entry name" value="Endonuclease/exonuclease/phosphatase"/>
    <property type="match status" value="1"/>
</dbReference>
<comment type="caution">
    <text evidence="2">The sequence shown here is derived from an EMBL/GenBank/DDBJ whole genome shotgun (WGS) entry which is preliminary data.</text>
</comment>
<dbReference type="SUPFAM" id="SSF56219">
    <property type="entry name" value="DNase I-like"/>
    <property type="match status" value="1"/>
</dbReference>
<proteinExistence type="predicted"/>
<dbReference type="Pfam" id="PF03372">
    <property type="entry name" value="Exo_endo_phos"/>
    <property type="match status" value="1"/>
</dbReference>
<dbReference type="InterPro" id="IPR036691">
    <property type="entry name" value="Endo/exonu/phosph_ase_sf"/>
</dbReference>
<dbReference type="AlphaFoldDB" id="A0A953NB76"/>
<dbReference type="Proteomes" id="UP000739565">
    <property type="component" value="Unassembled WGS sequence"/>
</dbReference>
<dbReference type="EMBL" id="JAHXRI010000006">
    <property type="protein sequence ID" value="MBZ1350056.1"/>
    <property type="molecule type" value="Genomic_DNA"/>
</dbReference>